<protein>
    <recommendedName>
        <fullName evidence="2">Periplasmic protein</fullName>
    </recommendedName>
</protein>
<dbReference type="RefSeq" id="WP_134239297.1">
    <property type="nucleotide sequence ID" value="NZ_CP155620.1"/>
</dbReference>
<name>A0AAU7E5V6_9BACT</name>
<proteinExistence type="predicted"/>
<accession>A0AAU7E5V6</accession>
<reference evidence="1" key="1">
    <citation type="submission" date="2024-05" db="EMBL/GenBank/DDBJ databases">
        <title>Campylobacter coli isolated from environmental waters in Slovenia.</title>
        <authorList>
            <person name="Zautner A.E."/>
            <person name="Bunk B."/>
            <person name="Riedel T."/>
            <person name="Sproeer C."/>
        </authorList>
    </citation>
    <scope>NUCLEOTIDE SEQUENCE</scope>
    <source>
        <strain evidence="1">CCS1377</strain>
    </source>
</reference>
<organism evidence="1">
    <name type="scientific">Campylobacter sp. CCS1377</name>
    <dbReference type="NCBI Taxonomy" id="3158229"/>
    <lineage>
        <taxon>Bacteria</taxon>
        <taxon>Pseudomonadati</taxon>
        <taxon>Campylobacterota</taxon>
        <taxon>Epsilonproteobacteria</taxon>
        <taxon>Campylobacterales</taxon>
        <taxon>Campylobacteraceae</taxon>
        <taxon>Campylobacter</taxon>
    </lineage>
</organism>
<evidence type="ECO:0000313" key="1">
    <source>
        <dbReference type="EMBL" id="XBJ28905.1"/>
    </source>
</evidence>
<evidence type="ECO:0008006" key="2">
    <source>
        <dbReference type="Google" id="ProtNLM"/>
    </source>
</evidence>
<gene>
    <name evidence="1" type="ORF">AAH949_07400</name>
</gene>
<dbReference type="EMBL" id="CP155620">
    <property type="protein sequence ID" value="XBJ28905.1"/>
    <property type="molecule type" value="Genomic_DNA"/>
</dbReference>
<sequence>MQKILRIDLEKRKALQDLKNLVLLGFGSTMLLNLNKESFLSKTENLSEGNIYQKYFTMPLNAFYVPDNLLHLLEIPRQNNENFYINILINSDTKYQNPLMQYAIDRKKEENVVYSLENKKMINTTFDSLNALKNALAKEKIYFNFLDLNSKNSLLNFYQILLQDENLKWYFYLKDNKFYIDEKASSAFRMNGDYLSLELYLRLLNEFKSLNKFELINILESLSGHNLKSLYMPRENEQNYALSNVIMNLRVK</sequence>
<dbReference type="AlphaFoldDB" id="A0AAU7E5V6"/>